<dbReference type="EMBL" id="CAJHUC010001137">
    <property type="protein sequence ID" value="CAD7699934.1"/>
    <property type="molecule type" value="Genomic_DNA"/>
</dbReference>
<dbReference type="Proteomes" id="UP000708148">
    <property type="component" value="Unassembled WGS sequence"/>
</dbReference>
<evidence type="ECO:0000256" key="1">
    <source>
        <dbReference type="SAM" id="MobiDB-lite"/>
    </source>
</evidence>
<reference evidence="2" key="1">
    <citation type="submission" date="2020-12" db="EMBL/GenBank/DDBJ databases">
        <authorList>
            <person name="Iha C."/>
        </authorList>
    </citation>
    <scope>NUCLEOTIDE SEQUENCE</scope>
</reference>
<feature type="region of interest" description="Disordered" evidence="1">
    <location>
        <begin position="131"/>
        <end position="198"/>
    </location>
</feature>
<protein>
    <submittedName>
        <fullName evidence="2">Uncharacterized protein</fullName>
    </submittedName>
</protein>
<dbReference type="AlphaFoldDB" id="A0A8S1J191"/>
<evidence type="ECO:0000313" key="2">
    <source>
        <dbReference type="EMBL" id="CAD7699934.1"/>
    </source>
</evidence>
<name>A0A8S1J191_9CHLO</name>
<keyword evidence="3" id="KW-1185">Reference proteome</keyword>
<sequence>MHRGKRPASQNPELLQKQEDFELSGVAAAASKKWAKSVSKLQRKAEMEDSNGDDAWLSTLLPEAYDLPVPGVRAPKSKPHHRRTASRVLDELPMVNPLFETVDQPDRGVSCPRLGTKNWFAENGVDIPVAESRAVPEAPKGPQDTVTLERTAVESREARRGGGDRGRSAGGHERSSRGGAPHRRAKQEKRPRIFPANGVVEGGRGPYAVALRGPQPKVAPAFPWRMLFYVTTLLAWSLAVEIVTDYGQKAMACGACVVENRELANRIEATELEMFDRVGSMGMLLSTQALENHRLKEELVDAQLFAKYVRLGGRLNVKENQGAKASGEEMGSPPASPLARFLADVQKGAWRLRYHFARLVGYIRKHMNLPIDSAMYERLKWLESMAVGPVE</sequence>
<feature type="compositionally biased region" description="Basic and acidic residues" evidence="1">
    <location>
        <begin position="151"/>
        <end position="176"/>
    </location>
</feature>
<comment type="caution">
    <text evidence="2">The sequence shown here is derived from an EMBL/GenBank/DDBJ whole genome shotgun (WGS) entry which is preliminary data.</text>
</comment>
<feature type="compositionally biased region" description="Basic residues" evidence="1">
    <location>
        <begin position="180"/>
        <end position="189"/>
    </location>
</feature>
<accession>A0A8S1J191</accession>
<organism evidence="2 3">
    <name type="scientific">Ostreobium quekettii</name>
    <dbReference type="NCBI Taxonomy" id="121088"/>
    <lineage>
        <taxon>Eukaryota</taxon>
        <taxon>Viridiplantae</taxon>
        <taxon>Chlorophyta</taxon>
        <taxon>core chlorophytes</taxon>
        <taxon>Ulvophyceae</taxon>
        <taxon>TCBD clade</taxon>
        <taxon>Bryopsidales</taxon>
        <taxon>Ostreobineae</taxon>
        <taxon>Ostreobiaceae</taxon>
        <taxon>Ostreobium</taxon>
    </lineage>
</organism>
<evidence type="ECO:0000313" key="3">
    <source>
        <dbReference type="Proteomes" id="UP000708148"/>
    </source>
</evidence>
<proteinExistence type="predicted"/>
<gene>
    <name evidence="2" type="ORF">OSTQU699_LOCUS5293</name>
</gene>